<keyword evidence="1" id="KW-1133">Transmembrane helix</keyword>
<evidence type="ECO:0000313" key="2">
    <source>
        <dbReference type="Proteomes" id="UP000887565"/>
    </source>
</evidence>
<evidence type="ECO:0000313" key="3">
    <source>
        <dbReference type="WBParaSite" id="nRc.2.0.1.t28460-RA"/>
    </source>
</evidence>
<sequence length="79" mass="8444">MTCFVRSGFCSACGIMLVTFGSTNLFQTRSTNQTCVIVGIAMLACTLFLIVLAFNLARRGPPRSAQLAPGAASRIEELQ</sequence>
<keyword evidence="1" id="KW-0812">Transmembrane</keyword>
<keyword evidence="2" id="KW-1185">Reference proteome</keyword>
<dbReference type="Proteomes" id="UP000887565">
    <property type="component" value="Unplaced"/>
</dbReference>
<evidence type="ECO:0000256" key="1">
    <source>
        <dbReference type="SAM" id="Phobius"/>
    </source>
</evidence>
<feature type="transmembrane region" description="Helical" evidence="1">
    <location>
        <begin position="37"/>
        <end position="57"/>
    </location>
</feature>
<organism evidence="2 3">
    <name type="scientific">Romanomermis culicivorax</name>
    <name type="common">Nematode worm</name>
    <dbReference type="NCBI Taxonomy" id="13658"/>
    <lineage>
        <taxon>Eukaryota</taxon>
        <taxon>Metazoa</taxon>
        <taxon>Ecdysozoa</taxon>
        <taxon>Nematoda</taxon>
        <taxon>Enoplea</taxon>
        <taxon>Dorylaimia</taxon>
        <taxon>Mermithida</taxon>
        <taxon>Mermithoidea</taxon>
        <taxon>Mermithidae</taxon>
        <taxon>Romanomermis</taxon>
    </lineage>
</organism>
<reference evidence="3" key="1">
    <citation type="submission" date="2022-11" db="UniProtKB">
        <authorList>
            <consortium name="WormBaseParasite"/>
        </authorList>
    </citation>
    <scope>IDENTIFICATION</scope>
</reference>
<protein>
    <submittedName>
        <fullName evidence="3">Uncharacterized protein</fullName>
    </submittedName>
</protein>
<accession>A0A915JQI0</accession>
<keyword evidence="1" id="KW-0472">Membrane</keyword>
<name>A0A915JQI0_ROMCU</name>
<dbReference type="WBParaSite" id="nRc.2.0.1.t28460-RA">
    <property type="protein sequence ID" value="nRc.2.0.1.t28460-RA"/>
    <property type="gene ID" value="nRc.2.0.1.g28460"/>
</dbReference>
<dbReference type="AlphaFoldDB" id="A0A915JQI0"/>
<proteinExistence type="predicted"/>